<dbReference type="EC" id="2.1.2.11" evidence="7"/>
<dbReference type="Proteomes" id="UP000318521">
    <property type="component" value="Unassembled WGS sequence"/>
</dbReference>
<dbReference type="Pfam" id="PF02548">
    <property type="entry name" value="Pantoate_transf"/>
    <property type="match status" value="1"/>
</dbReference>
<evidence type="ECO:0000256" key="9">
    <source>
        <dbReference type="PIRSR" id="PIRSR000388-2"/>
    </source>
</evidence>
<keyword evidence="7 10" id="KW-0460">Magnesium</keyword>
<keyword evidence="7" id="KW-0963">Cytoplasm</keyword>
<dbReference type="FunFam" id="3.20.20.60:FF:000003">
    <property type="entry name" value="3-methyl-2-oxobutanoate hydroxymethyltransferase"/>
    <property type="match status" value="1"/>
</dbReference>
<feature type="binding site" evidence="7 9">
    <location>
        <position position="112"/>
    </location>
    <ligand>
        <name>3-methyl-2-oxobutanoate</name>
        <dbReference type="ChEBI" id="CHEBI:11851"/>
    </ligand>
</feature>
<gene>
    <name evidence="7 11" type="primary">panB</name>
    <name evidence="11" type="ORF">FN960_07940</name>
</gene>
<evidence type="ECO:0000313" key="11">
    <source>
        <dbReference type="EMBL" id="TSB46941.1"/>
    </source>
</evidence>
<dbReference type="PANTHER" id="PTHR20881:SF0">
    <property type="entry name" value="3-METHYL-2-OXOBUTANOATE HYDROXYMETHYLTRANSFERASE"/>
    <property type="match status" value="1"/>
</dbReference>
<evidence type="ECO:0000313" key="12">
    <source>
        <dbReference type="Proteomes" id="UP000318521"/>
    </source>
</evidence>
<dbReference type="GO" id="GO:0015940">
    <property type="term" value="P:pantothenate biosynthetic process"/>
    <property type="evidence" value="ECO:0007669"/>
    <property type="project" value="UniProtKB-UniRule"/>
</dbReference>
<dbReference type="UniPathway" id="UPA00028">
    <property type="reaction ID" value="UER00003"/>
</dbReference>
<keyword evidence="12" id="KW-1185">Reference proteome</keyword>
<dbReference type="CDD" id="cd06557">
    <property type="entry name" value="KPHMT-like"/>
    <property type="match status" value="1"/>
</dbReference>
<comment type="caution">
    <text evidence="11">The sequence shown here is derived from an EMBL/GenBank/DDBJ whole genome shotgun (WGS) entry which is preliminary data.</text>
</comment>
<dbReference type="InterPro" id="IPR003700">
    <property type="entry name" value="Pantoate_hydroxy_MeTrfase"/>
</dbReference>
<dbReference type="InterPro" id="IPR040442">
    <property type="entry name" value="Pyrv_kinase-like_dom_sf"/>
</dbReference>
<dbReference type="NCBIfam" id="TIGR00222">
    <property type="entry name" value="panB"/>
    <property type="match status" value="1"/>
</dbReference>
<dbReference type="EMBL" id="VLXZ01000004">
    <property type="protein sequence ID" value="TSB46941.1"/>
    <property type="molecule type" value="Genomic_DNA"/>
</dbReference>
<evidence type="ECO:0000256" key="6">
    <source>
        <dbReference type="ARBA" id="ARBA00056497"/>
    </source>
</evidence>
<dbReference type="PIRSF" id="PIRSF000388">
    <property type="entry name" value="Pantoate_hydroxy_MeTrfase"/>
    <property type="match status" value="1"/>
</dbReference>
<dbReference type="GO" id="GO:0003864">
    <property type="term" value="F:3-methyl-2-oxobutanoate hydroxymethyltransferase activity"/>
    <property type="evidence" value="ECO:0007669"/>
    <property type="project" value="UniProtKB-UniRule"/>
</dbReference>
<dbReference type="SUPFAM" id="SSF51621">
    <property type="entry name" value="Phosphoenolpyruvate/pyruvate domain"/>
    <property type="match status" value="1"/>
</dbReference>
<comment type="similarity">
    <text evidence="2 7">Belongs to the PanB family.</text>
</comment>
<name>A0A553ZZS7_9BACI</name>
<comment type="function">
    <text evidence="6 7">Catalyzes the reversible reaction in which hydroxymethyl group from 5,10-methylenetetrahydrofolate is transferred onto alpha-ketoisovalerate to form ketopantoate.</text>
</comment>
<evidence type="ECO:0000256" key="2">
    <source>
        <dbReference type="ARBA" id="ARBA00008676"/>
    </source>
</evidence>
<reference evidence="11 12" key="1">
    <citation type="submission" date="2019-07" db="EMBL/GenBank/DDBJ databases">
        <authorList>
            <person name="Park Y.J."/>
            <person name="Jeong S.E."/>
            <person name="Jung H.S."/>
        </authorList>
    </citation>
    <scope>NUCLEOTIDE SEQUENCE [LARGE SCALE GENOMIC DNA]</scope>
    <source>
        <strain evidence="12">P16(2019)</strain>
    </source>
</reference>
<evidence type="ECO:0000256" key="5">
    <source>
        <dbReference type="ARBA" id="ARBA00022679"/>
    </source>
</evidence>
<protein>
    <recommendedName>
        <fullName evidence="7">3-methyl-2-oxobutanoate hydroxymethyltransferase</fullName>
        <ecNumber evidence="7">2.1.2.11</ecNumber>
    </recommendedName>
    <alternativeName>
        <fullName evidence="7">Ketopantoate hydroxymethyltransferase</fullName>
        <shortName evidence="7">KPHMT</shortName>
    </alternativeName>
</protein>
<feature type="binding site" evidence="7 10">
    <location>
        <position position="114"/>
    </location>
    <ligand>
        <name>Mg(2+)</name>
        <dbReference type="ChEBI" id="CHEBI:18420"/>
    </ligand>
</feature>
<evidence type="ECO:0000256" key="8">
    <source>
        <dbReference type="PIRSR" id="PIRSR000388-1"/>
    </source>
</evidence>
<evidence type="ECO:0000256" key="3">
    <source>
        <dbReference type="ARBA" id="ARBA00011424"/>
    </source>
</evidence>
<comment type="cofactor">
    <cofactor evidence="7 10">
        <name>Mg(2+)</name>
        <dbReference type="ChEBI" id="CHEBI:18420"/>
    </cofactor>
    <text evidence="7 10">Binds 1 Mg(2+) ion per subunit.</text>
</comment>
<dbReference type="AlphaFoldDB" id="A0A553ZZS7"/>
<comment type="subunit">
    <text evidence="3 7">Homodecamer; pentamer of dimers.</text>
</comment>
<dbReference type="GO" id="GO:0032259">
    <property type="term" value="P:methylation"/>
    <property type="evidence" value="ECO:0007669"/>
    <property type="project" value="UniProtKB-KW"/>
</dbReference>
<dbReference type="InterPro" id="IPR015813">
    <property type="entry name" value="Pyrv/PenolPyrv_kinase-like_dom"/>
</dbReference>
<dbReference type="HAMAP" id="MF_00156">
    <property type="entry name" value="PanB"/>
    <property type="match status" value="1"/>
</dbReference>
<keyword evidence="5 7" id="KW-0808">Transferase</keyword>
<evidence type="ECO:0000256" key="10">
    <source>
        <dbReference type="PIRSR" id="PIRSR000388-3"/>
    </source>
</evidence>
<dbReference type="NCBIfam" id="NF001452">
    <property type="entry name" value="PRK00311.1"/>
    <property type="match status" value="1"/>
</dbReference>
<dbReference type="Gene3D" id="3.20.20.60">
    <property type="entry name" value="Phosphoenolpyruvate-binding domains"/>
    <property type="match status" value="1"/>
</dbReference>
<evidence type="ECO:0000256" key="1">
    <source>
        <dbReference type="ARBA" id="ARBA00005033"/>
    </source>
</evidence>
<dbReference type="OrthoDB" id="9781789at2"/>
<feature type="binding site" evidence="7 9">
    <location>
        <position position="82"/>
    </location>
    <ligand>
        <name>3-methyl-2-oxobutanoate</name>
        <dbReference type="ChEBI" id="CHEBI:11851"/>
    </ligand>
</feature>
<sequence length="279" mass="29727">MKSVRDFQKNKQTGEPISMITAYDAPAAHLAEASGLDAILVGDSLGMVVLGYNSTLPVTMDDMVLHTKAVRRGAPNTFVVADLPHLSYHGSLDETLTNVRRLVQEAGADAIKLEGGASVIHQVKALTEAGVPVMGHLGLTPQSVAVMGGYRVQGKDLEGARKLIEDAKALEKAGAFSVVLECVPAELAQRIAEELSIAVIGIGAGAHTDGQVLVYHDVIGYGDVHVPKFVKTYTEAGQQIKSALEMFHQEVKSRQFPGPEHSFTMDEEVLVGLYGGKES</sequence>
<comment type="subcellular location">
    <subcellularLocation>
        <location evidence="7">Cytoplasm</location>
    </subcellularLocation>
</comment>
<keyword evidence="4 7" id="KW-0566">Pantothenate biosynthesis</keyword>
<feature type="binding site" evidence="7 9">
    <location>
        <begin position="43"/>
        <end position="44"/>
    </location>
    <ligand>
        <name>3-methyl-2-oxobutanoate</name>
        <dbReference type="ChEBI" id="CHEBI:11851"/>
    </ligand>
</feature>
<feature type="active site" description="Proton acceptor" evidence="7 8">
    <location>
        <position position="181"/>
    </location>
</feature>
<proteinExistence type="inferred from homology"/>
<feature type="binding site" evidence="7 10">
    <location>
        <position position="43"/>
    </location>
    <ligand>
        <name>Mg(2+)</name>
        <dbReference type="ChEBI" id="CHEBI:18420"/>
    </ligand>
</feature>
<keyword evidence="11" id="KW-0489">Methyltransferase</keyword>
<organism evidence="11 12">
    <name type="scientific">Alkalicoccobacillus porphyridii</name>
    <dbReference type="NCBI Taxonomy" id="2597270"/>
    <lineage>
        <taxon>Bacteria</taxon>
        <taxon>Bacillati</taxon>
        <taxon>Bacillota</taxon>
        <taxon>Bacilli</taxon>
        <taxon>Bacillales</taxon>
        <taxon>Bacillaceae</taxon>
        <taxon>Alkalicoccobacillus</taxon>
    </lineage>
</organism>
<accession>A0A553ZZS7</accession>
<evidence type="ECO:0000256" key="4">
    <source>
        <dbReference type="ARBA" id="ARBA00022655"/>
    </source>
</evidence>
<keyword evidence="7 10" id="KW-0479">Metal-binding</keyword>
<dbReference type="GO" id="GO:0005737">
    <property type="term" value="C:cytoplasm"/>
    <property type="evidence" value="ECO:0007669"/>
    <property type="project" value="UniProtKB-SubCell"/>
</dbReference>
<dbReference type="PANTHER" id="PTHR20881">
    <property type="entry name" value="3-METHYL-2-OXOBUTANOATE HYDROXYMETHYLTRANSFERASE"/>
    <property type="match status" value="1"/>
</dbReference>
<feature type="binding site" evidence="7 10">
    <location>
        <position position="82"/>
    </location>
    <ligand>
        <name>Mg(2+)</name>
        <dbReference type="ChEBI" id="CHEBI:18420"/>
    </ligand>
</feature>
<evidence type="ECO:0000256" key="7">
    <source>
        <dbReference type="HAMAP-Rule" id="MF_00156"/>
    </source>
</evidence>
<dbReference type="GO" id="GO:0008168">
    <property type="term" value="F:methyltransferase activity"/>
    <property type="evidence" value="ECO:0007669"/>
    <property type="project" value="UniProtKB-KW"/>
</dbReference>
<dbReference type="GO" id="GO:0000287">
    <property type="term" value="F:magnesium ion binding"/>
    <property type="evidence" value="ECO:0007669"/>
    <property type="project" value="TreeGrafter"/>
</dbReference>
<comment type="catalytic activity">
    <reaction evidence="7">
        <text>(6R)-5,10-methylene-5,6,7,8-tetrahydrofolate + 3-methyl-2-oxobutanoate + H2O = 2-dehydropantoate + (6S)-5,6,7,8-tetrahydrofolate</text>
        <dbReference type="Rhea" id="RHEA:11824"/>
        <dbReference type="ChEBI" id="CHEBI:11561"/>
        <dbReference type="ChEBI" id="CHEBI:11851"/>
        <dbReference type="ChEBI" id="CHEBI:15377"/>
        <dbReference type="ChEBI" id="CHEBI:15636"/>
        <dbReference type="ChEBI" id="CHEBI:57453"/>
        <dbReference type="EC" id="2.1.2.11"/>
    </reaction>
</comment>
<dbReference type="RefSeq" id="WP_143848171.1">
    <property type="nucleotide sequence ID" value="NZ_VLXZ01000004.1"/>
</dbReference>
<comment type="pathway">
    <text evidence="1 7">Cofactor biosynthesis; (R)-pantothenate biosynthesis; (R)-pantoate from 3-methyl-2-oxobutanoate: step 1/2.</text>
</comment>